<reference evidence="8" key="1">
    <citation type="submission" date="2020-01" db="EMBL/GenBank/DDBJ databases">
        <title>Viral genomes from wild and zoo birds in China.</title>
        <authorList>
            <person name="Dai Z."/>
            <person name="Shan L.T."/>
            <person name="Yang X.S."/>
        </authorList>
    </citation>
    <scope>NUCLEOTIDE SEQUENCE</scope>
    <source>
        <strain evidence="8">Zftwig03adas2nc</strain>
        <strain evidence="9">Zftwig04par3</strain>
    </source>
</reference>
<evidence type="ECO:0000256" key="5">
    <source>
        <dbReference type="ARBA" id="ARBA00022840"/>
    </source>
</evidence>
<comment type="subcellular location">
    <subcellularLocation>
        <location evidence="1">Host nucleus</location>
    </subcellularLocation>
</comment>
<dbReference type="InterPro" id="IPR014015">
    <property type="entry name" value="Helicase_SF3_DNA-vir"/>
</dbReference>
<protein>
    <submittedName>
        <fullName evidence="9">Nonstructural protein</fullName>
    </submittedName>
    <submittedName>
        <fullName evidence="8">Replication protein</fullName>
    </submittedName>
</protein>
<dbReference type="Gene3D" id="1.10.10.950">
    <property type="match status" value="1"/>
</dbReference>
<evidence type="ECO:0000313" key="9">
    <source>
        <dbReference type="EMBL" id="QKE54995.1"/>
    </source>
</evidence>
<keyword evidence="5" id="KW-0067">ATP-binding</keyword>
<dbReference type="GO" id="GO:0005524">
    <property type="term" value="F:ATP binding"/>
    <property type="evidence" value="ECO:0007669"/>
    <property type="project" value="UniProtKB-KW"/>
</dbReference>
<dbReference type="Gene3D" id="3.40.50.300">
    <property type="entry name" value="P-loop containing nucleotide triphosphate hydrolases"/>
    <property type="match status" value="1"/>
</dbReference>
<evidence type="ECO:0000259" key="7">
    <source>
        <dbReference type="PROSITE" id="PS51206"/>
    </source>
</evidence>
<evidence type="ECO:0000313" key="8">
    <source>
        <dbReference type="EMBL" id="QKE54930.1"/>
    </source>
</evidence>
<dbReference type="InterPro" id="IPR027417">
    <property type="entry name" value="P-loop_NTPase"/>
</dbReference>
<proteinExistence type="predicted"/>
<dbReference type="Gene3D" id="3.40.1310.20">
    <property type="match status" value="1"/>
</dbReference>
<dbReference type="GO" id="GO:0019079">
    <property type="term" value="P:viral genome replication"/>
    <property type="evidence" value="ECO:0007669"/>
    <property type="project" value="InterPro"/>
</dbReference>
<dbReference type="PROSITE" id="PS51206">
    <property type="entry name" value="SF3_HELICASE_1"/>
    <property type="match status" value="1"/>
</dbReference>
<dbReference type="Pfam" id="PF08724">
    <property type="entry name" value="Rep_N"/>
    <property type="match status" value="1"/>
</dbReference>
<dbReference type="EMBL" id="MT138284">
    <property type="protein sequence ID" value="QKE54930.1"/>
    <property type="molecule type" value="Genomic_DNA"/>
</dbReference>
<feature type="domain" description="SF3 helicase" evidence="7">
    <location>
        <begin position="271"/>
        <end position="454"/>
    </location>
</feature>
<keyword evidence="2" id="KW-1048">Host nucleus</keyword>
<keyword evidence="6" id="KW-0175">Coiled coil</keyword>
<organism evidence="8">
    <name type="scientific">Parvoviridae sp</name>
    <dbReference type="NCBI Taxonomy" id="1940570"/>
    <lineage>
        <taxon>Viruses</taxon>
        <taxon>Monodnaviria</taxon>
        <taxon>Shotokuvirae</taxon>
        <taxon>Cossaviricota</taxon>
        <taxon>Quintoviricetes</taxon>
        <taxon>Piccovirales</taxon>
        <taxon>Parvoviridae</taxon>
    </lineage>
</organism>
<evidence type="ECO:0000256" key="4">
    <source>
        <dbReference type="ARBA" id="ARBA00022741"/>
    </source>
</evidence>
<keyword evidence="3" id="KW-0235">DNA replication</keyword>
<dbReference type="SUPFAM" id="SSF52540">
    <property type="entry name" value="P-loop containing nucleoside triphosphate hydrolases"/>
    <property type="match status" value="1"/>
</dbReference>
<dbReference type="SUPFAM" id="SSF55464">
    <property type="entry name" value="Origin of replication-binding domain, RBD-like"/>
    <property type="match status" value="1"/>
</dbReference>
<dbReference type="InterPro" id="IPR001257">
    <property type="entry name" value="Parvovirus_NS1_helicase"/>
</dbReference>
<dbReference type="EMBL" id="MT138330">
    <property type="protein sequence ID" value="QKE54995.1"/>
    <property type="molecule type" value="Genomic_DNA"/>
</dbReference>
<dbReference type="GO" id="GO:0006260">
    <property type="term" value="P:DNA replication"/>
    <property type="evidence" value="ECO:0007669"/>
    <property type="project" value="UniProtKB-KW"/>
</dbReference>
<evidence type="ECO:0000256" key="2">
    <source>
        <dbReference type="ARBA" id="ARBA00022562"/>
    </source>
</evidence>
<keyword evidence="4" id="KW-0547">Nucleotide-binding</keyword>
<accession>A0A7D3QRH5</accession>
<dbReference type="GO" id="GO:0042025">
    <property type="term" value="C:host cell nucleus"/>
    <property type="evidence" value="ECO:0007669"/>
    <property type="project" value="UniProtKB-SubCell"/>
</dbReference>
<feature type="coiled-coil region" evidence="6">
    <location>
        <begin position="142"/>
        <end position="169"/>
    </location>
</feature>
<evidence type="ECO:0000256" key="3">
    <source>
        <dbReference type="ARBA" id="ARBA00022705"/>
    </source>
</evidence>
<sequence>MDELDGLGLATGYEFEFVRKFLFACKSVCAVMFNRPFVYFVQLERAAEAGLHLHVMVPASMCGTQVVSRWMRNVSQSMRSGANDWGFTWNLMHYKNGKVRLFDVYYIFNYLLKKVAPECCGRWTTFEVFKPDSEGKVSDETVALIMKLYEAWRERMHELERETRESVSKKDSPTKIKQTKRQKMCVDVMQDMVKWFVDKKVTSLQKWMKVDMDHYIKYQSYSTYRPMIKPAMEMATSILLNRGTLLDFVTGVETRLSYNRIVDVFRRNGYDPVMVAVLFYKWARRDLGKRNTILLYGPPTTGKTVIASAICHAVDPFYGNVNWNNENFPFNDCVDKMLIWWEEGRITSKNVEAAKCILGGVSCRVDRKGKESIEIRGTPVLITSNLDMTAVYEGNTVNFDHKAALEDRMSCLHLRCRLEHDFGRVSEEEVYDWFNLGERHNGRSLPDVFNFPQN</sequence>
<evidence type="ECO:0000256" key="1">
    <source>
        <dbReference type="ARBA" id="ARBA00004147"/>
    </source>
</evidence>
<evidence type="ECO:0000256" key="6">
    <source>
        <dbReference type="SAM" id="Coils"/>
    </source>
</evidence>
<dbReference type="InterPro" id="IPR014835">
    <property type="entry name" value="NS1-Nuc"/>
</dbReference>
<name>A0A7D3QRH5_9VIRU</name>
<dbReference type="Pfam" id="PF01057">
    <property type="entry name" value="Parvo_NS1"/>
    <property type="match status" value="1"/>
</dbReference>